<accession>A0A397SAW8</accession>
<dbReference type="Proteomes" id="UP000265703">
    <property type="component" value="Unassembled WGS sequence"/>
</dbReference>
<evidence type="ECO:0000313" key="2">
    <source>
        <dbReference type="Proteomes" id="UP000265703"/>
    </source>
</evidence>
<sequence>MLYGITIFSFCLSSMHHSYIFHASPLVESGQLMKRCETDSDCAGSKCENGTCNSVSIECCWMPPIYCCGPGR</sequence>
<proteinExistence type="predicted"/>
<protein>
    <submittedName>
        <fullName evidence="1">Uncharacterized protein</fullName>
    </submittedName>
</protein>
<evidence type="ECO:0000313" key="1">
    <source>
        <dbReference type="EMBL" id="RIA83128.1"/>
    </source>
</evidence>
<reference evidence="1 2" key="1">
    <citation type="submission" date="2018-06" db="EMBL/GenBank/DDBJ databases">
        <title>Comparative genomics reveals the genomic features of Rhizophagus irregularis, R. cerebriforme, R. diaphanum and Gigaspora rosea, and their symbiotic lifestyle signature.</title>
        <authorList>
            <person name="Morin E."/>
            <person name="San Clemente H."/>
            <person name="Chen E.C.H."/>
            <person name="De La Providencia I."/>
            <person name="Hainaut M."/>
            <person name="Kuo A."/>
            <person name="Kohler A."/>
            <person name="Murat C."/>
            <person name="Tang N."/>
            <person name="Roy S."/>
            <person name="Loubradou J."/>
            <person name="Henrissat B."/>
            <person name="Grigoriev I.V."/>
            <person name="Corradi N."/>
            <person name="Roux C."/>
            <person name="Martin F.M."/>
        </authorList>
    </citation>
    <scope>NUCLEOTIDE SEQUENCE [LARGE SCALE GENOMIC DNA]</scope>
    <source>
        <strain evidence="1 2">DAOM 227022</strain>
    </source>
</reference>
<comment type="caution">
    <text evidence="1">The sequence shown here is derived from an EMBL/GenBank/DDBJ whole genome shotgun (WGS) entry which is preliminary data.</text>
</comment>
<dbReference type="AlphaFoldDB" id="A0A397SAW8"/>
<dbReference type="OrthoDB" id="2303017at2759"/>
<name>A0A397SAW8_9GLOM</name>
<organism evidence="1 2">
    <name type="scientific">Glomus cerebriforme</name>
    <dbReference type="NCBI Taxonomy" id="658196"/>
    <lineage>
        <taxon>Eukaryota</taxon>
        <taxon>Fungi</taxon>
        <taxon>Fungi incertae sedis</taxon>
        <taxon>Mucoromycota</taxon>
        <taxon>Glomeromycotina</taxon>
        <taxon>Glomeromycetes</taxon>
        <taxon>Glomerales</taxon>
        <taxon>Glomeraceae</taxon>
        <taxon>Glomus</taxon>
    </lineage>
</organism>
<dbReference type="EMBL" id="QKYT01000596">
    <property type="protein sequence ID" value="RIA83128.1"/>
    <property type="molecule type" value="Genomic_DNA"/>
</dbReference>
<gene>
    <name evidence="1" type="ORF">C1645_787042</name>
</gene>
<keyword evidence="2" id="KW-1185">Reference proteome</keyword>